<name>A0AAD3SSX1_NEPGR</name>
<dbReference type="AlphaFoldDB" id="A0AAD3SSX1"/>
<comment type="caution">
    <text evidence="3">Lacks conserved residue(s) required for the propagation of feature annotation.</text>
</comment>
<feature type="region of interest" description="Leucine repeat II (LRII)" evidence="3">
    <location>
        <begin position="335"/>
        <end position="367"/>
    </location>
</feature>
<evidence type="ECO:0000313" key="6">
    <source>
        <dbReference type="Proteomes" id="UP001279734"/>
    </source>
</evidence>
<evidence type="ECO:0000256" key="4">
    <source>
        <dbReference type="SAM" id="MobiDB-lite"/>
    </source>
</evidence>
<dbReference type="Proteomes" id="UP001279734">
    <property type="component" value="Unassembled WGS sequence"/>
</dbReference>
<feature type="compositionally biased region" description="Polar residues" evidence="4">
    <location>
        <begin position="85"/>
        <end position="99"/>
    </location>
</feature>
<evidence type="ECO:0000256" key="1">
    <source>
        <dbReference type="ARBA" id="ARBA00023015"/>
    </source>
</evidence>
<protein>
    <submittedName>
        <fullName evidence="5">Uncharacterized protein</fullName>
    </submittedName>
</protein>
<feature type="short sequence motif" description="VHIID" evidence="3">
    <location>
        <begin position="285"/>
        <end position="289"/>
    </location>
</feature>
<keyword evidence="1" id="KW-0805">Transcription regulation</keyword>
<comment type="caution">
    <text evidence="5">The sequence shown here is derived from an EMBL/GenBank/DDBJ whole genome shotgun (WGS) entry which is preliminary data.</text>
</comment>
<reference evidence="5" key="1">
    <citation type="submission" date="2023-05" db="EMBL/GenBank/DDBJ databases">
        <title>Nepenthes gracilis genome sequencing.</title>
        <authorList>
            <person name="Fukushima K."/>
        </authorList>
    </citation>
    <scope>NUCLEOTIDE SEQUENCE</scope>
    <source>
        <strain evidence="5">SING2019-196</strain>
    </source>
</reference>
<feature type="region of interest" description="VHIID" evidence="3">
    <location>
        <begin position="254"/>
        <end position="319"/>
    </location>
</feature>
<dbReference type="EMBL" id="BSYO01000015">
    <property type="protein sequence ID" value="GMH15756.1"/>
    <property type="molecule type" value="Genomic_DNA"/>
</dbReference>
<dbReference type="InterPro" id="IPR005202">
    <property type="entry name" value="TF_GRAS"/>
</dbReference>
<feature type="region of interest" description="Disordered" evidence="4">
    <location>
        <begin position="1"/>
        <end position="30"/>
    </location>
</feature>
<keyword evidence="2" id="KW-0804">Transcription</keyword>
<feature type="region of interest" description="SAW" evidence="3">
    <location>
        <begin position="473"/>
        <end position="547"/>
    </location>
</feature>
<organism evidence="5 6">
    <name type="scientific">Nepenthes gracilis</name>
    <name type="common">Slender pitcher plant</name>
    <dbReference type="NCBI Taxonomy" id="150966"/>
    <lineage>
        <taxon>Eukaryota</taxon>
        <taxon>Viridiplantae</taxon>
        <taxon>Streptophyta</taxon>
        <taxon>Embryophyta</taxon>
        <taxon>Tracheophyta</taxon>
        <taxon>Spermatophyta</taxon>
        <taxon>Magnoliopsida</taxon>
        <taxon>eudicotyledons</taxon>
        <taxon>Gunneridae</taxon>
        <taxon>Pentapetalae</taxon>
        <taxon>Caryophyllales</taxon>
        <taxon>Nepenthaceae</taxon>
        <taxon>Nepenthes</taxon>
    </lineage>
</organism>
<dbReference type="PANTHER" id="PTHR31636">
    <property type="entry name" value="OSJNBA0084A10.13 PROTEIN-RELATED"/>
    <property type="match status" value="1"/>
</dbReference>
<keyword evidence="6" id="KW-1185">Reference proteome</keyword>
<feature type="compositionally biased region" description="Polar residues" evidence="4">
    <location>
        <begin position="1"/>
        <end position="10"/>
    </location>
</feature>
<evidence type="ECO:0000256" key="3">
    <source>
        <dbReference type="PROSITE-ProRule" id="PRU01191"/>
    </source>
</evidence>
<dbReference type="Pfam" id="PF03514">
    <property type="entry name" value="GRAS"/>
    <property type="match status" value="1"/>
</dbReference>
<comment type="similarity">
    <text evidence="3">Belongs to the GRAS family.</text>
</comment>
<evidence type="ECO:0000313" key="5">
    <source>
        <dbReference type="EMBL" id="GMH15756.1"/>
    </source>
</evidence>
<proteinExistence type="inferred from homology"/>
<gene>
    <name evidence="5" type="ORF">Nepgr_017597</name>
</gene>
<accession>A0AAD3SSX1</accession>
<feature type="region of interest" description="Leucine repeat I (LRI)" evidence="3">
    <location>
        <begin position="175"/>
        <end position="235"/>
    </location>
</feature>
<evidence type="ECO:0000256" key="2">
    <source>
        <dbReference type="ARBA" id="ARBA00023163"/>
    </source>
</evidence>
<dbReference type="PROSITE" id="PS50985">
    <property type="entry name" value="GRAS"/>
    <property type="match status" value="1"/>
</dbReference>
<feature type="region of interest" description="Disordered" evidence="4">
    <location>
        <begin position="85"/>
        <end position="114"/>
    </location>
</feature>
<sequence>MQTSQEQQRSSRVHQLHQHQPPPEPPPLSSHFQILENIAFPENASQRYTDASIQTYNEQCFTMNSSPVTPGQDFYDSPFTISTSSNQSTFSPLGSQSYASDPHHSSDSCCGSPVSGSSGVVDDYELRKKLRELEISLLGPDPNPSGSNFCPYNGVPHEAGPTVRKDRTMEMLSGMDVKQVLILCAQAVSEDDISAASRLMDILGQMVSVSGSLIERLAAYMLEGLRARMEYSGYTIYRKLRCEQPTSRELQSYMHILYQICPYYRFGYVSSNIVIQEVMENEERIHIIDFQIAMGTQWILFIQSLANRLGGPPFVRITGIDDSHSAYARGGGLEIVGDRLSKVAESCGVPFQFHAAAMSDGQVKRANLGVQAGEALAINFPFVLHHVPDESVSTANRRDRLLRLVKSLSPKVVTLVEQESNTNTAPFFNRFLEALAFYTAMFESIDVARPRDDNQRINAEQHCLARDIVNVIACEGPQRVERHELLGKWKVRFTMAGFTQCPLSSSVQNTILDMMGEYHENYRLKEWDGALYLGWKKRVLATSSAWR</sequence>